<comment type="subcellular location">
    <subcellularLocation>
        <location evidence="1 11">Cell outer membrane</location>
        <topology evidence="1 11">Multi-pass membrane protein</topology>
    </subcellularLocation>
</comment>
<evidence type="ECO:0000313" key="17">
    <source>
        <dbReference type="Proteomes" id="UP000239872"/>
    </source>
</evidence>
<dbReference type="Pfam" id="PF07715">
    <property type="entry name" value="Plug"/>
    <property type="match status" value="1"/>
</dbReference>
<sequence>MLKKLLLLSVVSFAALTKANAQSVSPDKDDDDDSTTTIAPDTTRKLKELQPIEVRAVRATQDAPFAKTDIKKADIAKQNLGQDLPMLLQFTPSAVTTSDAGAGVGYTGIRIRGTDPTRINVTFNGMPVNDPEEQGTYFVDIPDIASSTSSIQIQRGVGTSTNGAGAFGGTISISNLQQMDTAGIMYSSSFGSFNTFKNTFVAGTGMLKGGFQFDVRLSKISSDGYIQRSASDLKSMQFTAGWTPNAKTSFHFLFMPGTEKTGQAWNGVPQDSLKTNRTYNELGPRSDGSFYNNQTDNYLQNYYQLFADHQFSSSLTAHAGLFLTRGKGYYEEYKAGEYYADYGRPAMLRDTMQTDLIRRLWLDNYYYGGVFSLQYVKNKTQLALGGGWSQFDNLAYGTVIWAANGGFSDNYKWYQTDAQKNDLNIYAKAQHTIGKLTLFGDMQYRNVAYFMNGFRKNPDLRRSVNYDFYNPKAGISYLIKNEYSVRMRAYASGAIGNREPGRSAFEADAQHLPKPERLYDGEAGYEVSGQKYSAAANLYYMNYKDQLILTGQINDVGAYTPTNVAESYRAGIELMAGYDVTNWLRLHGNLTLSRNKISKFTEYVDNYDSTAQSAVQHSNTDIAFSPNVVGAITASFSPIHNNKHNLGIDITGKYVGKQYLDNSSNEYRRIDDYNYFNVLIRYSVKTRFCKEITASLALNNIFGNLYVNNGYTFSYIYGGTSTTQNYYYPQAGFNVLGGLTFKF</sequence>
<dbReference type="PANTHER" id="PTHR32552:SF68">
    <property type="entry name" value="FERRICHROME OUTER MEMBRANE TRANSPORTER_PHAGE RECEPTOR"/>
    <property type="match status" value="1"/>
</dbReference>
<keyword evidence="16" id="KW-0675">Receptor</keyword>
<feature type="domain" description="TonB-dependent receptor plug" evidence="14">
    <location>
        <begin position="61"/>
        <end position="170"/>
    </location>
</feature>
<evidence type="ECO:0000256" key="5">
    <source>
        <dbReference type="ARBA" id="ARBA00022692"/>
    </source>
</evidence>
<feature type="signal peptide" evidence="13">
    <location>
        <begin position="1"/>
        <end position="21"/>
    </location>
</feature>
<feature type="domain" description="Outer membrane protein beta-barrel" evidence="15">
    <location>
        <begin position="514"/>
        <end position="731"/>
    </location>
</feature>
<keyword evidence="3 11" id="KW-1134">Transmembrane beta strand</keyword>
<accession>A0A2S7SYA3</accession>
<dbReference type="Gene3D" id="2.40.170.20">
    <property type="entry name" value="TonB-dependent receptor, beta-barrel domain"/>
    <property type="match status" value="1"/>
</dbReference>
<comment type="caution">
    <text evidence="16">The sequence shown here is derived from an EMBL/GenBank/DDBJ whole genome shotgun (WGS) entry which is preliminary data.</text>
</comment>
<comment type="similarity">
    <text evidence="11">Belongs to the TonB-dependent receptor family.</text>
</comment>
<dbReference type="EMBL" id="PPSL01000002">
    <property type="protein sequence ID" value="PQJ11920.1"/>
    <property type="molecule type" value="Genomic_DNA"/>
</dbReference>
<evidence type="ECO:0000256" key="13">
    <source>
        <dbReference type="SAM" id="SignalP"/>
    </source>
</evidence>
<dbReference type="Pfam" id="PF14905">
    <property type="entry name" value="OMP_b-brl_3"/>
    <property type="match status" value="1"/>
</dbReference>
<dbReference type="InterPro" id="IPR036942">
    <property type="entry name" value="Beta-barrel_TonB_sf"/>
</dbReference>
<evidence type="ECO:0000256" key="6">
    <source>
        <dbReference type="ARBA" id="ARBA00022729"/>
    </source>
</evidence>
<feature type="region of interest" description="Disordered" evidence="12">
    <location>
        <begin position="21"/>
        <end position="42"/>
    </location>
</feature>
<keyword evidence="7" id="KW-0408">Iron</keyword>
<dbReference type="RefSeq" id="WP_105038800.1">
    <property type="nucleotide sequence ID" value="NZ_PPSL01000002.1"/>
</dbReference>
<evidence type="ECO:0000256" key="7">
    <source>
        <dbReference type="ARBA" id="ARBA00023004"/>
    </source>
</evidence>
<evidence type="ECO:0000256" key="4">
    <source>
        <dbReference type="ARBA" id="ARBA00022496"/>
    </source>
</evidence>
<evidence type="ECO:0000313" key="16">
    <source>
        <dbReference type="EMBL" id="PQJ11920.1"/>
    </source>
</evidence>
<gene>
    <name evidence="16" type="ORF">CJD36_009000</name>
</gene>
<dbReference type="Proteomes" id="UP000239872">
    <property type="component" value="Unassembled WGS sequence"/>
</dbReference>
<dbReference type="InterPro" id="IPR041700">
    <property type="entry name" value="OMP_b-brl_3"/>
</dbReference>
<proteinExistence type="inferred from homology"/>
<organism evidence="16 17">
    <name type="scientific">Flavipsychrobacter stenotrophus</name>
    <dbReference type="NCBI Taxonomy" id="2077091"/>
    <lineage>
        <taxon>Bacteria</taxon>
        <taxon>Pseudomonadati</taxon>
        <taxon>Bacteroidota</taxon>
        <taxon>Chitinophagia</taxon>
        <taxon>Chitinophagales</taxon>
        <taxon>Chitinophagaceae</taxon>
        <taxon>Flavipsychrobacter</taxon>
    </lineage>
</organism>
<keyword evidence="9 11" id="KW-0472">Membrane</keyword>
<evidence type="ECO:0000256" key="1">
    <source>
        <dbReference type="ARBA" id="ARBA00004571"/>
    </source>
</evidence>
<keyword evidence="5 11" id="KW-0812">Transmembrane</keyword>
<evidence type="ECO:0000259" key="15">
    <source>
        <dbReference type="Pfam" id="PF14905"/>
    </source>
</evidence>
<dbReference type="GO" id="GO:0015344">
    <property type="term" value="F:siderophore uptake transmembrane transporter activity"/>
    <property type="evidence" value="ECO:0007669"/>
    <property type="project" value="TreeGrafter"/>
</dbReference>
<evidence type="ECO:0000256" key="9">
    <source>
        <dbReference type="ARBA" id="ARBA00023136"/>
    </source>
</evidence>
<evidence type="ECO:0000256" key="10">
    <source>
        <dbReference type="ARBA" id="ARBA00023237"/>
    </source>
</evidence>
<dbReference type="PANTHER" id="PTHR32552">
    <property type="entry name" value="FERRICHROME IRON RECEPTOR-RELATED"/>
    <property type="match status" value="1"/>
</dbReference>
<dbReference type="PROSITE" id="PS52016">
    <property type="entry name" value="TONB_DEPENDENT_REC_3"/>
    <property type="match status" value="1"/>
</dbReference>
<evidence type="ECO:0000256" key="11">
    <source>
        <dbReference type="PROSITE-ProRule" id="PRU01360"/>
    </source>
</evidence>
<keyword evidence="8" id="KW-0406">Ion transport</keyword>
<keyword evidence="10 11" id="KW-0998">Cell outer membrane</keyword>
<evidence type="ECO:0000256" key="12">
    <source>
        <dbReference type="SAM" id="MobiDB-lite"/>
    </source>
</evidence>
<evidence type="ECO:0000256" key="8">
    <source>
        <dbReference type="ARBA" id="ARBA00023065"/>
    </source>
</evidence>
<name>A0A2S7SYA3_9BACT</name>
<dbReference type="OrthoDB" id="9761152at2"/>
<evidence type="ECO:0000256" key="3">
    <source>
        <dbReference type="ARBA" id="ARBA00022452"/>
    </source>
</evidence>
<dbReference type="InterPro" id="IPR012910">
    <property type="entry name" value="Plug_dom"/>
</dbReference>
<dbReference type="InterPro" id="IPR037066">
    <property type="entry name" value="Plug_dom_sf"/>
</dbReference>
<keyword evidence="4" id="KW-0410">Iron transport</keyword>
<keyword evidence="2 11" id="KW-0813">Transport</keyword>
<feature type="chain" id="PRO_5015695802" evidence="13">
    <location>
        <begin position="22"/>
        <end position="743"/>
    </location>
</feature>
<dbReference type="SUPFAM" id="SSF56935">
    <property type="entry name" value="Porins"/>
    <property type="match status" value="1"/>
</dbReference>
<keyword evidence="6 13" id="KW-0732">Signal</keyword>
<protein>
    <submittedName>
        <fullName evidence="16">TonB-dependent receptor</fullName>
    </submittedName>
</protein>
<dbReference type="InterPro" id="IPR039426">
    <property type="entry name" value="TonB-dep_rcpt-like"/>
</dbReference>
<evidence type="ECO:0000256" key="2">
    <source>
        <dbReference type="ARBA" id="ARBA00022448"/>
    </source>
</evidence>
<dbReference type="Gene3D" id="2.170.130.10">
    <property type="entry name" value="TonB-dependent receptor, plug domain"/>
    <property type="match status" value="1"/>
</dbReference>
<dbReference type="AlphaFoldDB" id="A0A2S7SYA3"/>
<keyword evidence="17" id="KW-1185">Reference proteome</keyword>
<evidence type="ECO:0000259" key="14">
    <source>
        <dbReference type="Pfam" id="PF07715"/>
    </source>
</evidence>
<dbReference type="GO" id="GO:0009279">
    <property type="term" value="C:cell outer membrane"/>
    <property type="evidence" value="ECO:0007669"/>
    <property type="project" value="UniProtKB-SubCell"/>
</dbReference>
<reference evidence="16 17" key="1">
    <citation type="submission" date="2018-01" db="EMBL/GenBank/DDBJ databases">
        <title>A novel member of the phylum Bacteroidetes isolated from glacier ice.</title>
        <authorList>
            <person name="Liu Q."/>
            <person name="Xin Y.-H."/>
        </authorList>
    </citation>
    <scope>NUCLEOTIDE SEQUENCE [LARGE SCALE GENOMIC DNA]</scope>
    <source>
        <strain evidence="16 17">RB1R16</strain>
    </source>
</reference>